<dbReference type="PANTHER" id="PTHR33064:SF37">
    <property type="entry name" value="RIBONUCLEASE H"/>
    <property type="match status" value="1"/>
</dbReference>
<dbReference type="InterPro" id="IPR051320">
    <property type="entry name" value="Viral_Replic_Matur_Polypro"/>
</dbReference>
<dbReference type="InterPro" id="IPR043128">
    <property type="entry name" value="Rev_trsase/Diguanyl_cyclase"/>
</dbReference>
<accession>A0A225V7M4</accession>
<dbReference type="Gene3D" id="3.30.70.270">
    <property type="match status" value="2"/>
</dbReference>
<evidence type="ECO:0000259" key="2">
    <source>
        <dbReference type="Pfam" id="PF00078"/>
    </source>
</evidence>
<dbReference type="Gene3D" id="3.10.10.10">
    <property type="entry name" value="HIV Type 1 Reverse Transcriptase, subunit A, domain 1"/>
    <property type="match status" value="1"/>
</dbReference>
<dbReference type="GO" id="GO:0004523">
    <property type="term" value="F:RNA-DNA hybrid ribonuclease activity"/>
    <property type="evidence" value="ECO:0007669"/>
    <property type="project" value="InterPro"/>
</dbReference>
<feature type="compositionally biased region" description="Acidic residues" evidence="1">
    <location>
        <begin position="48"/>
        <end position="59"/>
    </location>
</feature>
<keyword evidence="5" id="KW-1185">Reference proteome</keyword>
<sequence length="446" mass="49714">MAQLQDPSYFKVLKHGELVDAGTQTEEAPSVTTRMDVATQVSEGQLDSYDDGDILDDDRGDSNVDTPPEWTMEFEEPQGGETFAEKALWFMSLDMVSGFWAIKMPERAKLISAFVFPFGHFQWIRMPFGLKNEPLIYEQVINNCLWGFVRLPPEEEAEVDQEVLDYLDLDPQDDGPPGCVSLPKGEFGILSIPYLSHEISAEGIRATPKTAKGVQDLPFPTTMKGVQSFLGSLNYYHKFFEDYPVITASLYELSDDQVRSGQNLSRAKQAFETCAVLGHEHDGLIQPVRFTDRVLHDAKLRYHIAEKEVITVLRWNLDVRKIQRDEDGLAVILGAGITPREHLDEGAEELIPAKGRAKPPPIISVEMLEDTFVLSFDGATKMSSRQGSSGCILWELPGWKILDAQGFILDDVTVNDAEYCGILNGLIMAQARGVKDLIAVEAIGQL</sequence>
<keyword evidence="4" id="KW-0548">Nucleotidyltransferase</keyword>
<name>A0A225V7M4_9STRA</name>
<protein>
    <submittedName>
        <fullName evidence="4">Reverse transcriptase</fullName>
    </submittedName>
</protein>
<dbReference type="GO" id="GO:0003964">
    <property type="term" value="F:RNA-directed DNA polymerase activity"/>
    <property type="evidence" value="ECO:0007669"/>
    <property type="project" value="UniProtKB-KW"/>
</dbReference>
<organism evidence="4 5">
    <name type="scientific">Phytophthora megakarya</name>
    <dbReference type="NCBI Taxonomy" id="4795"/>
    <lineage>
        <taxon>Eukaryota</taxon>
        <taxon>Sar</taxon>
        <taxon>Stramenopiles</taxon>
        <taxon>Oomycota</taxon>
        <taxon>Peronosporomycetes</taxon>
        <taxon>Peronosporales</taxon>
        <taxon>Peronosporaceae</taxon>
        <taxon>Phytophthora</taxon>
    </lineage>
</organism>
<reference evidence="5" key="1">
    <citation type="submission" date="2017-03" db="EMBL/GenBank/DDBJ databases">
        <title>Phytopthora megakarya and P. palmivora, two closely related causual agents of cacao black pod achieved similar genome size and gene model numbers by different mechanisms.</title>
        <authorList>
            <person name="Ali S."/>
            <person name="Shao J."/>
            <person name="Larry D.J."/>
            <person name="Kronmiller B."/>
            <person name="Shen D."/>
            <person name="Strem M.D."/>
            <person name="Melnick R.L."/>
            <person name="Guiltinan M.J."/>
            <person name="Tyler B.M."/>
            <person name="Meinhardt L.W."/>
            <person name="Bailey B.A."/>
        </authorList>
    </citation>
    <scope>NUCLEOTIDE SEQUENCE [LARGE SCALE GENOMIC DNA]</scope>
    <source>
        <strain evidence="5">zdho120</strain>
    </source>
</reference>
<evidence type="ECO:0000313" key="4">
    <source>
        <dbReference type="EMBL" id="OWZ01481.1"/>
    </source>
</evidence>
<dbReference type="InterPro" id="IPR002156">
    <property type="entry name" value="RNaseH_domain"/>
</dbReference>
<dbReference type="EMBL" id="NBNE01006815">
    <property type="protein sequence ID" value="OWZ01481.1"/>
    <property type="molecule type" value="Genomic_DNA"/>
</dbReference>
<dbReference type="PANTHER" id="PTHR33064">
    <property type="entry name" value="POL PROTEIN"/>
    <property type="match status" value="1"/>
</dbReference>
<dbReference type="Pfam" id="PF13456">
    <property type="entry name" value="RVT_3"/>
    <property type="match status" value="1"/>
</dbReference>
<dbReference type="Pfam" id="PF00078">
    <property type="entry name" value="RVT_1"/>
    <property type="match status" value="1"/>
</dbReference>
<comment type="caution">
    <text evidence="4">The sequence shown here is derived from an EMBL/GenBank/DDBJ whole genome shotgun (WGS) entry which is preliminary data.</text>
</comment>
<keyword evidence="4" id="KW-0695">RNA-directed DNA polymerase</keyword>
<dbReference type="AlphaFoldDB" id="A0A225V7M4"/>
<dbReference type="STRING" id="4795.A0A225V7M4"/>
<proteinExistence type="predicted"/>
<evidence type="ECO:0000313" key="5">
    <source>
        <dbReference type="Proteomes" id="UP000198211"/>
    </source>
</evidence>
<evidence type="ECO:0000259" key="3">
    <source>
        <dbReference type="Pfam" id="PF13456"/>
    </source>
</evidence>
<feature type="domain" description="RNase H type-1" evidence="3">
    <location>
        <begin position="376"/>
        <end position="438"/>
    </location>
</feature>
<feature type="region of interest" description="Disordered" evidence="1">
    <location>
        <begin position="46"/>
        <end position="67"/>
    </location>
</feature>
<gene>
    <name evidence="4" type="ORF">PHMEG_00027119</name>
</gene>
<dbReference type="GO" id="GO:0003676">
    <property type="term" value="F:nucleic acid binding"/>
    <property type="evidence" value="ECO:0007669"/>
    <property type="project" value="InterPro"/>
</dbReference>
<evidence type="ECO:0000256" key="1">
    <source>
        <dbReference type="SAM" id="MobiDB-lite"/>
    </source>
</evidence>
<keyword evidence="4" id="KW-0808">Transferase</keyword>
<dbReference type="Proteomes" id="UP000198211">
    <property type="component" value="Unassembled WGS sequence"/>
</dbReference>
<dbReference type="InterPro" id="IPR000477">
    <property type="entry name" value="RT_dom"/>
</dbReference>
<dbReference type="InterPro" id="IPR043502">
    <property type="entry name" value="DNA/RNA_pol_sf"/>
</dbReference>
<feature type="domain" description="Reverse transcriptase" evidence="2">
    <location>
        <begin position="85"/>
        <end position="145"/>
    </location>
</feature>
<dbReference type="SUPFAM" id="SSF56672">
    <property type="entry name" value="DNA/RNA polymerases"/>
    <property type="match status" value="1"/>
</dbReference>